<dbReference type="OrthoDB" id="419598at2759"/>
<dbReference type="InterPro" id="IPR016040">
    <property type="entry name" value="NAD(P)-bd_dom"/>
</dbReference>
<dbReference type="PANTHER" id="PTHR14194">
    <property type="entry name" value="NITROGEN METABOLIC REGULATION PROTEIN NMR-RELATED"/>
    <property type="match status" value="1"/>
</dbReference>
<proteinExistence type="predicted"/>
<evidence type="ECO:0000256" key="1">
    <source>
        <dbReference type="SAM" id="MobiDB-lite"/>
    </source>
</evidence>
<dbReference type="InterPro" id="IPR036291">
    <property type="entry name" value="NAD(P)-bd_dom_sf"/>
</dbReference>
<dbReference type="Pfam" id="PF13460">
    <property type="entry name" value="NAD_binding_10"/>
    <property type="match status" value="1"/>
</dbReference>
<reference evidence="3 4" key="1">
    <citation type="submission" date="2014-03" db="EMBL/GenBank/DDBJ databases">
        <authorList>
            <person name="Sibley D."/>
            <person name="Venepally P."/>
            <person name="Karamycheva S."/>
            <person name="Hadjithomas M."/>
            <person name="Khan A."/>
            <person name="Brunk B."/>
            <person name="Roos D."/>
            <person name="Caler E."/>
            <person name="Lorenzi H."/>
        </authorList>
    </citation>
    <scope>NUCLEOTIDE SEQUENCE [LARGE SCALE GENOMIC DNA]</scope>
    <source>
        <strain evidence="4">p89</strain>
    </source>
</reference>
<feature type="compositionally biased region" description="Basic and acidic residues" evidence="1">
    <location>
        <begin position="540"/>
        <end position="556"/>
    </location>
</feature>
<feature type="compositionally biased region" description="Low complexity" evidence="1">
    <location>
        <begin position="447"/>
        <end position="456"/>
    </location>
</feature>
<feature type="compositionally biased region" description="Basic and acidic residues" evidence="1">
    <location>
        <begin position="592"/>
        <end position="602"/>
    </location>
</feature>
<gene>
    <name evidence="3" type="ORF">TGP89_267670</name>
</gene>
<evidence type="ECO:0000259" key="2">
    <source>
        <dbReference type="Pfam" id="PF13460"/>
    </source>
</evidence>
<dbReference type="Gene3D" id="3.40.50.720">
    <property type="entry name" value="NAD(P)-binding Rossmann-like Domain"/>
    <property type="match status" value="2"/>
</dbReference>
<dbReference type="Proteomes" id="UP000028828">
    <property type="component" value="Unassembled WGS sequence"/>
</dbReference>
<comment type="caution">
    <text evidence="3">The sequence shown here is derived from an EMBL/GenBank/DDBJ whole genome shotgun (WGS) entry which is preliminary data.</text>
</comment>
<protein>
    <submittedName>
        <fullName evidence="3">Putative NAD-dependent epimerase/dehydratase</fullName>
    </submittedName>
</protein>
<feature type="region of interest" description="Disordered" evidence="1">
    <location>
        <begin position="535"/>
        <end position="602"/>
    </location>
</feature>
<feature type="compositionally biased region" description="Basic and acidic residues" evidence="1">
    <location>
        <begin position="564"/>
        <end position="574"/>
    </location>
</feature>
<sequence>MWFSAVSTGAPRSPGTSQDAGETSADPVDCTDHTGGADVSPGKDGKFAEAPPATEELDEKQTFCSKIVTKTLRADPSSSTCTSGVDLESEDTILQIRGRGTGSLSLTKFDISETSPAPILGPEAAASAGPSKSATLPSLEKTDETDADCEVRPDLVAGSVLLSRPSQTLSALQSRKEDEELAHLLRDTLQPRSLRVLVVGCGGRLGRLVFKRLLHVNQDSHRRWLHVTGVARNASARAALMKEEPQLCRSDIVVCDIRNAASVREVFGLSRTSHASSAPSGQTLSQRQALYRHAWVRYQQIRVHAKRALLATPPGPGRRVMAEQYKSRLEEVERRLLVIQPSESFFDAVVICTSSRLAPIREVPSAVSSYSFFSTATTGLGPAFQGTAESESSHGCCPPGDYCAKRSEGRRRTRLSLFRRSTELHARKSSLRATPEAAGAQRGGAGEVQAAGEGARPSGRQATGKPIRSYSSVVRTESPEEAQSGVDKISRSLHDITLAPASQCETSPCRRTGLLIWPRRWKPFSRAGRLVARVGRRNSAQKEKPNSDERTRKLKVEASSNGALDRESDRKKEPPAVVEEAGSCEAQAPSKVNRDGESSWKPRRCSLEGRETEVEGSTKCVLPQGLVYDYVGGGPREIDWLGQKNIVDAAREGAAMHVVLCSIMGGTDPKHHLNQLGQQRSKIRRGESGGDILLWKRLSERYLLKSGLSYTVVHPGSLSDAPGGSGLAVGINDSLESMPAKTVSRSDVANVLVHSLLDPSYLDQSFDVLNAPPKSRSTCQLDTESLELWNLMNQLPEAKYDYRSSEADLLLTAHEQAQERRASVEQVLADHATRRR</sequence>
<organism evidence="3 4">
    <name type="scientific">Toxoplasma gondii p89</name>
    <dbReference type="NCBI Taxonomy" id="943119"/>
    <lineage>
        <taxon>Eukaryota</taxon>
        <taxon>Sar</taxon>
        <taxon>Alveolata</taxon>
        <taxon>Apicomplexa</taxon>
        <taxon>Conoidasida</taxon>
        <taxon>Coccidia</taxon>
        <taxon>Eucoccidiorida</taxon>
        <taxon>Eimeriorina</taxon>
        <taxon>Sarcocystidae</taxon>
        <taxon>Toxoplasma</taxon>
    </lineage>
</organism>
<dbReference type="PANTHER" id="PTHR14194:SF86">
    <property type="entry name" value="OS05G0110300 PROTEIN"/>
    <property type="match status" value="1"/>
</dbReference>
<accession>A0A086JBY2</accession>
<dbReference type="AlphaFoldDB" id="A0A086JBY2"/>
<name>A0A086JBY2_TOXGO</name>
<feature type="domain" description="NAD(P)-binding" evidence="2">
    <location>
        <begin position="630"/>
        <end position="759"/>
    </location>
</feature>
<feature type="region of interest" description="Disordered" evidence="1">
    <location>
        <begin position="115"/>
        <end position="146"/>
    </location>
</feature>
<evidence type="ECO:0000313" key="3">
    <source>
        <dbReference type="EMBL" id="KFG29650.1"/>
    </source>
</evidence>
<evidence type="ECO:0000313" key="4">
    <source>
        <dbReference type="Proteomes" id="UP000028828"/>
    </source>
</evidence>
<dbReference type="VEuPathDB" id="ToxoDB:TGP89_267670"/>
<dbReference type="GO" id="GO:0016491">
    <property type="term" value="F:oxidoreductase activity"/>
    <property type="evidence" value="ECO:0007669"/>
    <property type="project" value="InterPro"/>
</dbReference>
<dbReference type="SUPFAM" id="SSF51735">
    <property type="entry name" value="NAD(P)-binding Rossmann-fold domains"/>
    <property type="match status" value="2"/>
</dbReference>
<dbReference type="InterPro" id="IPR044163">
    <property type="entry name" value="SARED1-like"/>
</dbReference>
<feature type="region of interest" description="Disordered" evidence="1">
    <location>
        <begin position="426"/>
        <end position="488"/>
    </location>
</feature>
<dbReference type="EMBL" id="AEYI02002138">
    <property type="protein sequence ID" value="KFG29650.1"/>
    <property type="molecule type" value="Genomic_DNA"/>
</dbReference>
<feature type="region of interest" description="Disordered" evidence="1">
    <location>
        <begin position="1"/>
        <end position="58"/>
    </location>
</feature>